<reference evidence="1" key="2">
    <citation type="journal article" date="2015" name="Fish Shellfish Immunol.">
        <title>Early steps in the European eel (Anguilla anguilla)-Vibrio vulnificus interaction in the gills: Role of the RtxA13 toxin.</title>
        <authorList>
            <person name="Callol A."/>
            <person name="Pajuelo D."/>
            <person name="Ebbesson L."/>
            <person name="Teles M."/>
            <person name="MacKenzie S."/>
            <person name="Amaro C."/>
        </authorList>
    </citation>
    <scope>NUCLEOTIDE SEQUENCE</scope>
</reference>
<organism evidence="1">
    <name type="scientific">Anguilla anguilla</name>
    <name type="common">European freshwater eel</name>
    <name type="synonym">Muraena anguilla</name>
    <dbReference type="NCBI Taxonomy" id="7936"/>
    <lineage>
        <taxon>Eukaryota</taxon>
        <taxon>Metazoa</taxon>
        <taxon>Chordata</taxon>
        <taxon>Craniata</taxon>
        <taxon>Vertebrata</taxon>
        <taxon>Euteleostomi</taxon>
        <taxon>Actinopterygii</taxon>
        <taxon>Neopterygii</taxon>
        <taxon>Teleostei</taxon>
        <taxon>Anguilliformes</taxon>
        <taxon>Anguillidae</taxon>
        <taxon>Anguilla</taxon>
    </lineage>
</organism>
<sequence>MIFVFSYSFKVGKFKQIYLNGDCAGLDIVTAIHICCKKTPCTHSLFTFSVH</sequence>
<dbReference type="AlphaFoldDB" id="A0A0E9UDL8"/>
<protein>
    <submittedName>
        <fullName evidence="1">Uncharacterized protein</fullName>
    </submittedName>
</protein>
<reference evidence="1" key="1">
    <citation type="submission" date="2014-11" db="EMBL/GenBank/DDBJ databases">
        <authorList>
            <person name="Amaro Gonzalez C."/>
        </authorList>
    </citation>
    <scope>NUCLEOTIDE SEQUENCE</scope>
</reference>
<evidence type="ECO:0000313" key="1">
    <source>
        <dbReference type="EMBL" id="JAH63862.1"/>
    </source>
</evidence>
<dbReference type="EMBL" id="GBXM01044715">
    <property type="protein sequence ID" value="JAH63862.1"/>
    <property type="molecule type" value="Transcribed_RNA"/>
</dbReference>
<name>A0A0E9UDL8_ANGAN</name>
<accession>A0A0E9UDL8</accession>
<proteinExistence type="predicted"/>